<dbReference type="InterPro" id="IPR025250">
    <property type="entry name" value="DUF4199"/>
</dbReference>
<dbReference type="EMBL" id="SRKZ01000004">
    <property type="protein sequence ID" value="TGD79937.1"/>
    <property type="molecule type" value="Genomic_DNA"/>
</dbReference>
<dbReference type="OrthoDB" id="882765at2"/>
<dbReference type="RefSeq" id="WP_135531680.1">
    <property type="nucleotide sequence ID" value="NZ_SRKZ01000004.1"/>
</dbReference>
<name>A0A4Z0ML15_9BACT</name>
<dbReference type="Pfam" id="PF13858">
    <property type="entry name" value="DUF4199"/>
    <property type="match status" value="1"/>
</dbReference>
<dbReference type="Proteomes" id="UP000298284">
    <property type="component" value="Unassembled WGS sequence"/>
</dbReference>
<gene>
    <name evidence="2" type="ORF">EU557_17155</name>
</gene>
<organism evidence="2 3">
    <name type="scientific">Hymenobacter wooponensis</name>
    <dbReference type="NCBI Taxonomy" id="1525360"/>
    <lineage>
        <taxon>Bacteria</taxon>
        <taxon>Pseudomonadati</taxon>
        <taxon>Bacteroidota</taxon>
        <taxon>Cytophagia</taxon>
        <taxon>Cytophagales</taxon>
        <taxon>Hymenobacteraceae</taxon>
        <taxon>Hymenobacter</taxon>
    </lineage>
</organism>
<evidence type="ECO:0000313" key="2">
    <source>
        <dbReference type="EMBL" id="TGD79937.1"/>
    </source>
</evidence>
<dbReference type="AlphaFoldDB" id="A0A4Z0ML15"/>
<feature type="transmembrane region" description="Helical" evidence="1">
    <location>
        <begin position="46"/>
        <end position="67"/>
    </location>
</feature>
<keyword evidence="3" id="KW-1185">Reference proteome</keyword>
<sequence>MSGGGQHRLAKCRRRRRLGKVLVSCRITSFLRLEPAASSSNPGLRTAVLCGVVTGALCLGWVLFLYFTGNNPYGPKRTLSNFFPPIAAVISQILLRRYYADGPGLGRSVGVGVATSFIAAAVAGAGLYLFARMAGPELIAQHLAEAKSILAAAKAMYLKEANGQQQYDATLRNLATNPQGLAQDEFSKKLLLGIMLSIPGGVFLRK</sequence>
<proteinExistence type="predicted"/>
<evidence type="ECO:0000313" key="3">
    <source>
        <dbReference type="Proteomes" id="UP000298284"/>
    </source>
</evidence>
<keyword evidence="1" id="KW-0812">Transmembrane</keyword>
<comment type="caution">
    <text evidence="2">The sequence shown here is derived from an EMBL/GenBank/DDBJ whole genome shotgun (WGS) entry which is preliminary data.</text>
</comment>
<accession>A0A4Z0ML15</accession>
<protein>
    <submittedName>
        <fullName evidence="2">DUF4199 domain-containing protein</fullName>
    </submittedName>
</protein>
<keyword evidence="1" id="KW-1133">Transmembrane helix</keyword>
<reference evidence="2 3" key="1">
    <citation type="submission" date="2019-04" db="EMBL/GenBank/DDBJ databases">
        <authorList>
            <person name="Feng G."/>
            <person name="Zhang J."/>
            <person name="Zhu H."/>
        </authorList>
    </citation>
    <scope>NUCLEOTIDE SEQUENCE [LARGE SCALE GENOMIC DNA]</scope>
    <source>
        <strain evidence="2 3">JCM 19491</strain>
    </source>
</reference>
<keyword evidence="1" id="KW-0472">Membrane</keyword>
<feature type="transmembrane region" description="Helical" evidence="1">
    <location>
        <begin position="111"/>
        <end position="131"/>
    </location>
</feature>
<evidence type="ECO:0000256" key="1">
    <source>
        <dbReference type="SAM" id="Phobius"/>
    </source>
</evidence>